<keyword evidence="2" id="KW-1185">Reference proteome</keyword>
<dbReference type="EMBL" id="JAVDTF010000004">
    <property type="protein sequence ID" value="MDR6785506.1"/>
    <property type="molecule type" value="Genomic_DNA"/>
</dbReference>
<proteinExistence type="predicted"/>
<gene>
    <name evidence="1" type="ORF">J2X78_004091</name>
</gene>
<accession>A0ACC6L2F1</accession>
<evidence type="ECO:0000313" key="2">
    <source>
        <dbReference type="Proteomes" id="UP001246858"/>
    </source>
</evidence>
<comment type="caution">
    <text evidence="1">The sequence shown here is derived from an EMBL/GenBank/DDBJ whole genome shotgun (WGS) entry which is preliminary data.</text>
</comment>
<name>A0ACC6L2F1_9SPHI</name>
<dbReference type="Proteomes" id="UP001246858">
    <property type="component" value="Unassembled WGS sequence"/>
</dbReference>
<sequence>MNNPKDLQFLIRQYANNNITPDQYQELMLRFNDPESYEMIQEVFDQIWTEGEVKEYHTVQEIDALYTNMKKNPGFKEKPKTRLWKPLWISGIAAVLALMLFGLWFFNNRQNERDQIVLAKARMLTPGKTGATLTLANGKTIVLSNASRGMLGEEAGVKISKSAGGQLVYELSGVNAVADQINTLSTAPGETFSIRLPEGSVVWLNAGSSLSYHPSLLNKGQRRVELKGEGYFEVAKDAAHPFVVQTESQEVEVLGTKFNISNYRNEPEVTTTLLEGSVKVKNARAETLLKPGEHVLNNGNELKVSKTDVRLAYAWKEGYFRFDETGMPDIVKQLERWYNVKIELAEGLTALRLTGKISRNNDISHVLSLIQETNRIRFEIDERRIRITEK</sequence>
<evidence type="ECO:0000313" key="1">
    <source>
        <dbReference type="EMBL" id="MDR6785506.1"/>
    </source>
</evidence>
<organism evidence="1 2">
    <name type="scientific">Pedobacter africanus</name>
    <dbReference type="NCBI Taxonomy" id="151894"/>
    <lineage>
        <taxon>Bacteria</taxon>
        <taxon>Pseudomonadati</taxon>
        <taxon>Bacteroidota</taxon>
        <taxon>Sphingobacteriia</taxon>
        <taxon>Sphingobacteriales</taxon>
        <taxon>Sphingobacteriaceae</taxon>
        <taxon>Pedobacter</taxon>
    </lineage>
</organism>
<protein>
    <submittedName>
        <fullName evidence="1">Ferric-dicitrate binding protein FerR (Iron transport regulator)</fullName>
    </submittedName>
</protein>
<reference evidence="1" key="1">
    <citation type="submission" date="2023-07" db="EMBL/GenBank/DDBJ databases">
        <title>Sorghum-associated microbial communities from plants grown in Nebraska, USA.</title>
        <authorList>
            <person name="Schachtman D."/>
        </authorList>
    </citation>
    <scope>NUCLEOTIDE SEQUENCE</scope>
    <source>
        <strain evidence="1">2697</strain>
    </source>
</reference>